<feature type="transmembrane region" description="Helical" evidence="6">
    <location>
        <begin position="92"/>
        <end position="114"/>
    </location>
</feature>
<gene>
    <name evidence="7" type="primary">tatC</name>
</gene>
<dbReference type="PANTHER" id="PTHR30371:SF0">
    <property type="entry name" value="SEC-INDEPENDENT PROTEIN TRANSLOCASE PROTEIN TATC, CHLOROPLASTIC-RELATED"/>
    <property type="match status" value="1"/>
</dbReference>
<feature type="transmembrane region" description="Helical" evidence="6">
    <location>
        <begin position="126"/>
        <end position="152"/>
    </location>
</feature>
<keyword evidence="5 6" id="KW-0472">Membrane</keyword>
<evidence type="ECO:0000256" key="3">
    <source>
        <dbReference type="ARBA" id="ARBA00022692"/>
    </source>
</evidence>
<name>A0A224ANS5_HETAK</name>
<dbReference type="GO" id="GO:0043953">
    <property type="term" value="P:protein transport by the Tat complex"/>
    <property type="evidence" value="ECO:0007669"/>
    <property type="project" value="TreeGrafter"/>
</dbReference>
<reference evidence="7" key="1">
    <citation type="submission" date="2017-05" db="EMBL/GenBank/DDBJ databases">
        <title>Chloroplast genome sequences of Heterosigma akashiwo, a bloom-forming raphidophyte.</title>
        <authorList>
            <person name="Ueki S."/>
        </authorList>
    </citation>
    <scope>NUCLEOTIDE SEQUENCE</scope>
    <source>
        <strain evidence="7">CCMP1596</strain>
    </source>
</reference>
<keyword evidence="7" id="KW-0150">Chloroplast</keyword>
<dbReference type="HAMAP" id="MF_00902">
    <property type="entry name" value="TatC"/>
    <property type="match status" value="1"/>
</dbReference>
<dbReference type="AlphaFoldDB" id="A0A224ANS5"/>
<keyword evidence="7" id="KW-0934">Plastid</keyword>
<dbReference type="GO" id="GO:0033281">
    <property type="term" value="C:TAT protein transport complex"/>
    <property type="evidence" value="ECO:0007669"/>
    <property type="project" value="TreeGrafter"/>
</dbReference>
<feature type="transmembrane region" description="Helical" evidence="6">
    <location>
        <begin position="235"/>
        <end position="255"/>
    </location>
</feature>
<dbReference type="GO" id="GO:0065002">
    <property type="term" value="P:intracellular protein transmembrane transport"/>
    <property type="evidence" value="ECO:0007669"/>
    <property type="project" value="TreeGrafter"/>
</dbReference>
<dbReference type="GO" id="GO:0009977">
    <property type="term" value="F:proton motive force dependent protein transmembrane transporter activity"/>
    <property type="evidence" value="ECO:0007669"/>
    <property type="project" value="TreeGrafter"/>
</dbReference>
<dbReference type="NCBIfam" id="TIGR00945">
    <property type="entry name" value="tatC"/>
    <property type="match status" value="1"/>
</dbReference>
<dbReference type="PRINTS" id="PR01840">
    <property type="entry name" value="TATCFAMILY"/>
</dbReference>
<organism evidence="7">
    <name type="scientific">Heterosigma akashiwo</name>
    <name type="common">Chromophytic alga</name>
    <name type="synonym">Heterosigma carterae</name>
    <dbReference type="NCBI Taxonomy" id="2829"/>
    <lineage>
        <taxon>Eukaryota</taxon>
        <taxon>Sar</taxon>
        <taxon>Stramenopiles</taxon>
        <taxon>Ochrophyta</taxon>
        <taxon>Raphidophyceae</taxon>
        <taxon>Chattonellales</taxon>
        <taxon>Chattonellaceae</taxon>
        <taxon>Heterosigma</taxon>
    </lineage>
</organism>
<evidence type="ECO:0000256" key="2">
    <source>
        <dbReference type="ARBA" id="ARBA00008882"/>
    </source>
</evidence>
<evidence type="ECO:0000256" key="4">
    <source>
        <dbReference type="ARBA" id="ARBA00022989"/>
    </source>
</evidence>
<comment type="similarity">
    <text evidence="2">Belongs to the TatC family.</text>
</comment>
<evidence type="ECO:0000256" key="5">
    <source>
        <dbReference type="ARBA" id="ARBA00023136"/>
    </source>
</evidence>
<keyword evidence="3 6" id="KW-0812">Transmembrane</keyword>
<protein>
    <submittedName>
        <fullName evidence="7">Sec-independent protein translocase</fullName>
    </submittedName>
</protein>
<sequence length="258" mass="29482">MINNQSTFSNFFNIKLETLKKSLQKNKVEFFFEEHFEEIRQRLLQSLLLILIFIIFAFVNIEPIVSILEKPVRNIRFFQLSPGEYFLSTIEISLYTGLLIGSPILFNQVIFFLLPGLNKNEKNIVLYLILSSLILFGFGLIFSYFVLVPATLGFFISYGKNSVEPLLAFNQYIGFIGILFFGTGILFQLPIIQVLLSIFNIFSGQEMLKFWKYIVIIATIISAIFTPSADPFTQLLLALVLILLYGVGAYACLFLKSN</sequence>
<evidence type="ECO:0000256" key="1">
    <source>
        <dbReference type="ARBA" id="ARBA00004141"/>
    </source>
</evidence>
<dbReference type="EMBL" id="LC269924">
    <property type="protein sequence ID" value="BBA19043.1"/>
    <property type="molecule type" value="Genomic_DNA"/>
</dbReference>
<evidence type="ECO:0000256" key="6">
    <source>
        <dbReference type="SAM" id="Phobius"/>
    </source>
</evidence>
<keyword evidence="4 6" id="KW-1133">Transmembrane helix</keyword>
<feature type="transmembrane region" description="Helical" evidence="6">
    <location>
        <begin position="210"/>
        <end position="229"/>
    </location>
</feature>
<evidence type="ECO:0000313" key="7">
    <source>
        <dbReference type="EMBL" id="BBA19043.1"/>
    </source>
</evidence>
<feature type="transmembrane region" description="Helical" evidence="6">
    <location>
        <begin position="172"/>
        <end position="198"/>
    </location>
</feature>
<dbReference type="Pfam" id="PF00902">
    <property type="entry name" value="TatC"/>
    <property type="match status" value="1"/>
</dbReference>
<feature type="transmembrane region" description="Helical" evidence="6">
    <location>
        <begin position="47"/>
        <end position="68"/>
    </location>
</feature>
<geneLocation type="chloroplast" evidence="7"/>
<dbReference type="PANTHER" id="PTHR30371">
    <property type="entry name" value="SEC-INDEPENDENT PROTEIN TRANSLOCASE PROTEIN TATC"/>
    <property type="match status" value="1"/>
</dbReference>
<accession>A0A224ANS5</accession>
<proteinExistence type="inferred from homology"/>
<dbReference type="InterPro" id="IPR002033">
    <property type="entry name" value="TatC"/>
</dbReference>
<comment type="subcellular location">
    <subcellularLocation>
        <location evidence="1">Membrane</location>
        <topology evidence="1">Multi-pass membrane protein</topology>
    </subcellularLocation>
</comment>